<dbReference type="SUPFAM" id="SSF52540">
    <property type="entry name" value="P-loop containing nucleoside triphosphate hydrolases"/>
    <property type="match status" value="1"/>
</dbReference>
<evidence type="ECO:0000256" key="1">
    <source>
        <dbReference type="ARBA" id="ARBA00022472"/>
    </source>
</evidence>
<evidence type="ECO:0000313" key="15">
    <source>
        <dbReference type="Proteomes" id="UP000586254"/>
    </source>
</evidence>
<dbReference type="InterPro" id="IPR012340">
    <property type="entry name" value="NA-bd_OB-fold"/>
</dbReference>
<dbReference type="SMART" id="SM00382">
    <property type="entry name" value="AAA"/>
    <property type="match status" value="1"/>
</dbReference>
<evidence type="ECO:0000313" key="14">
    <source>
        <dbReference type="EMBL" id="NZA37708.1"/>
    </source>
</evidence>
<keyword evidence="8 9" id="KW-0804">Transcription</keyword>
<comment type="function">
    <text evidence="9">Facilitates transcription termination by a mechanism that involves Rho binding to the nascent RNA, activation of Rho's RNA-dependent ATPase activity, and release of the mRNA from the DNA template.</text>
</comment>
<dbReference type="GO" id="GO:0008186">
    <property type="term" value="F:ATP-dependent activity, acting on RNA"/>
    <property type="evidence" value="ECO:0007669"/>
    <property type="project" value="UniProtKB-UniRule"/>
</dbReference>
<dbReference type="SMART" id="SM00357">
    <property type="entry name" value="CSP"/>
    <property type="match status" value="2"/>
</dbReference>
<feature type="binding site" evidence="9">
    <location>
        <begin position="364"/>
        <end position="369"/>
    </location>
    <ligand>
        <name>ATP</name>
        <dbReference type="ChEBI" id="CHEBI:30616"/>
    </ligand>
</feature>
<evidence type="ECO:0000256" key="4">
    <source>
        <dbReference type="ARBA" id="ARBA00022806"/>
    </source>
</evidence>
<dbReference type="CDD" id="cd01128">
    <property type="entry name" value="rho_factor_C"/>
    <property type="match status" value="1"/>
</dbReference>
<dbReference type="PROSITE" id="PS51856">
    <property type="entry name" value="RHO_RNA_BD"/>
    <property type="match status" value="2"/>
</dbReference>
<gene>
    <name evidence="9 14" type="primary">rho</name>
    <name evidence="14" type="ORF">H0N91_06030</name>
</gene>
<comment type="caution">
    <text evidence="9">Lacks conserved residue(s) required for the propagation of feature annotation.</text>
</comment>
<dbReference type="GO" id="GO:0004386">
    <property type="term" value="F:helicase activity"/>
    <property type="evidence" value="ECO:0007669"/>
    <property type="project" value="UniProtKB-UniRule"/>
</dbReference>
<evidence type="ECO:0000256" key="7">
    <source>
        <dbReference type="ARBA" id="ARBA00023015"/>
    </source>
</evidence>
<dbReference type="InterPro" id="IPR011129">
    <property type="entry name" value="CSD"/>
</dbReference>
<dbReference type="InterPro" id="IPR027417">
    <property type="entry name" value="P-loop_NTPase"/>
</dbReference>
<dbReference type="CDD" id="cd04459">
    <property type="entry name" value="Rho_CSD"/>
    <property type="match status" value="1"/>
</dbReference>
<dbReference type="GO" id="GO:0006353">
    <property type="term" value="P:DNA-templated transcription termination"/>
    <property type="evidence" value="ECO:0007669"/>
    <property type="project" value="UniProtKB-UniRule"/>
</dbReference>
<dbReference type="InterPro" id="IPR000194">
    <property type="entry name" value="ATPase_F1/V1/A1_a/bsu_nucl-bd"/>
</dbReference>
<protein>
    <recommendedName>
        <fullName evidence="9 10">Transcription termination factor Rho</fullName>
        <ecNumber evidence="9 10">3.6.4.-</ecNumber>
    </recommendedName>
    <alternativeName>
        <fullName evidence="9">ATP-dependent helicase Rho</fullName>
    </alternativeName>
</protein>
<comment type="caution">
    <text evidence="14">The sequence shown here is derived from an EMBL/GenBank/DDBJ whole genome shotgun (WGS) entry which is preliminary data.</text>
</comment>
<feature type="compositionally biased region" description="Basic and acidic residues" evidence="12">
    <location>
        <begin position="46"/>
        <end position="118"/>
    </location>
</feature>
<keyword evidence="1 9" id="KW-0806">Transcription termination</keyword>
<dbReference type="GO" id="GO:0005524">
    <property type="term" value="F:ATP binding"/>
    <property type="evidence" value="ECO:0007669"/>
    <property type="project" value="UniProtKB-UniRule"/>
</dbReference>
<feature type="binding site" evidence="9">
    <location>
        <position position="407"/>
    </location>
    <ligand>
        <name>ATP</name>
        <dbReference type="ChEBI" id="CHEBI:30616"/>
    </ligand>
</feature>
<dbReference type="Gene3D" id="1.10.720.30">
    <property type="entry name" value="SAP domain"/>
    <property type="match status" value="1"/>
</dbReference>
<dbReference type="Pfam" id="PF00006">
    <property type="entry name" value="ATP-synt_ab"/>
    <property type="match status" value="1"/>
</dbReference>
<evidence type="ECO:0000256" key="2">
    <source>
        <dbReference type="ARBA" id="ARBA00022741"/>
    </source>
</evidence>
<dbReference type="AlphaFoldDB" id="A0A853JMR5"/>
<dbReference type="PANTHER" id="PTHR46425">
    <property type="entry name" value="TRANSCRIPTION TERMINATION FACTOR RHO"/>
    <property type="match status" value="1"/>
</dbReference>
<evidence type="ECO:0000256" key="12">
    <source>
        <dbReference type="SAM" id="MobiDB-lite"/>
    </source>
</evidence>
<organism evidence="14 15">
    <name type="scientific">Eubacterium callanderi</name>
    <dbReference type="NCBI Taxonomy" id="53442"/>
    <lineage>
        <taxon>Bacteria</taxon>
        <taxon>Bacillati</taxon>
        <taxon>Bacillota</taxon>
        <taxon>Clostridia</taxon>
        <taxon>Eubacteriales</taxon>
        <taxon>Eubacteriaceae</taxon>
        <taxon>Eubacterium</taxon>
    </lineage>
</organism>
<dbReference type="EMBL" id="JACCKS010000005">
    <property type="protein sequence ID" value="NZA37708.1"/>
    <property type="molecule type" value="Genomic_DNA"/>
</dbReference>
<feature type="region of interest" description="Disordered" evidence="12">
    <location>
        <begin position="40"/>
        <end position="137"/>
    </location>
</feature>
<dbReference type="GO" id="GO:0016787">
    <property type="term" value="F:hydrolase activity"/>
    <property type="evidence" value="ECO:0007669"/>
    <property type="project" value="UniProtKB-KW"/>
</dbReference>
<evidence type="ECO:0000259" key="13">
    <source>
        <dbReference type="PROSITE" id="PS51856"/>
    </source>
</evidence>
<evidence type="ECO:0000256" key="11">
    <source>
        <dbReference type="PROSITE-ProRule" id="PRU01203"/>
    </source>
</evidence>
<keyword evidence="5 9" id="KW-0067">ATP-binding</keyword>
<dbReference type="InterPro" id="IPR041703">
    <property type="entry name" value="Rho_factor_ATP-bd"/>
</dbReference>
<evidence type="ECO:0000256" key="9">
    <source>
        <dbReference type="HAMAP-Rule" id="MF_01884"/>
    </source>
</evidence>
<dbReference type="SMART" id="SM00959">
    <property type="entry name" value="Rho_N"/>
    <property type="match status" value="1"/>
</dbReference>
<keyword evidence="2 9" id="KW-0547">Nucleotide-binding</keyword>
<evidence type="ECO:0000256" key="3">
    <source>
        <dbReference type="ARBA" id="ARBA00022801"/>
    </source>
</evidence>
<dbReference type="SUPFAM" id="SSF50249">
    <property type="entry name" value="Nucleic acid-binding proteins"/>
    <property type="match status" value="2"/>
</dbReference>
<dbReference type="InterPro" id="IPR003593">
    <property type="entry name" value="AAA+_ATPase"/>
</dbReference>
<keyword evidence="3 9" id="KW-0378">Hydrolase</keyword>
<dbReference type="InterPro" id="IPR036361">
    <property type="entry name" value="SAP_dom_sf"/>
</dbReference>
<dbReference type="GO" id="GO:0003723">
    <property type="term" value="F:RNA binding"/>
    <property type="evidence" value="ECO:0007669"/>
    <property type="project" value="UniProtKB-UniRule"/>
</dbReference>
<evidence type="ECO:0000256" key="6">
    <source>
        <dbReference type="ARBA" id="ARBA00022884"/>
    </source>
</evidence>
<dbReference type="NCBIfam" id="TIGR00767">
    <property type="entry name" value="rho"/>
    <property type="match status" value="1"/>
</dbReference>
<dbReference type="Gene3D" id="3.40.50.300">
    <property type="entry name" value="P-loop containing nucleotide triphosphate hydrolases"/>
    <property type="match status" value="1"/>
</dbReference>
<dbReference type="Pfam" id="PF07497">
    <property type="entry name" value="Rho_RNA_bind"/>
    <property type="match status" value="2"/>
</dbReference>
<dbReference type="InterPro" id="IPR011112">
    <property type="entry name" value="Rho-like_N"/>
</dbReference>
<sequence length="617" mass="69683">MDTTNLEKLTVADLRKEAERLGFTGLSKKKKQELIDMITAASQKSETVKRTEEPSPKEAAQKKNETEKAEKQAPKNSDKKADERKSADKKNEGKTAVKEKNETKANDRALVDKSKQERSALPQPMEKQHHNNHNNYNNHRYAKIKDNIEDSVEMAGPLEVLPEGFGFIKTPEMKSQQEWVYVSGSQIQKFKLETGDIVGGKVRKAKPGEKYAAMLFLEMVNGTQTSDIINKINSMLYADDKKNLDRFKNSQEGILDLNSDGFGFLRMNNYTSGDNDIYVAPNQIRRFNLRTGDKIVGKIRMPNEGEKFDALLYVETVNGDIPEKIASRPRFERLTPVFPEERITLETDRDIVSTRIIDIFSPMGKGQRGMIVAPPKAGKTTLLKEIAQGIRSNHPEIELIILLVDERPEEVTDMKRSIDADIAYSTFDQPPENHIRVAEIVLERGKRLVEQGKDVVVLVDSLTRLTRGNNLVVEPSGRTLTGGLDPESLYFPKKFFGSARNIEGGGSLTILATALVDTGSRMDDIIFEEFKGTGNMELHLERELAERRIFPAINLNKSGTRREEKLLTPDELKVSYQIRKLYAGNSPVQLTDKIINTLERTTDNEDFLKKILQKSKS</sequence>
<comment type="similarity">
    <text evidence="9 11">Belongs to the Rho family.</text>
</comment>
<reference evidence="14 15" key="1">
    <citation type="submission" date="2020-07" db="EMBL/GenBank/DDBJ databases">
        <title>Organ Donor 1.</title>
        <authorList>
            <person name="Marsh A.J."/>
            <person name="Azcarate-Peril M.A."/>
        </authorList>
    </citation>
    <scope>NUCLEOTIDE SEQUENCE [LARGE SCALE GENOMIC DNA]</scope>
    <source>
        <strain evidence="14 15">AMC0717</strain>
    </source>
</reference>
<dbReference type="Gene3D" id="2.40.50.140">
    <property type="entry name" value="Nucleic acid-binding proteins"/>
    <property type="match status" value="2"/>
</dbReference>
<keyword evidence="6 9" id="KW-0694">RNA-binding</keyword>
<comment type="subunit">
    <text evidence="9">Homohexamer. The homohexamer assembles into an open ring structure.</text>
</comment>
<feature type="domain" description="Rho RNA-BD" evidence="13">
    <location>
        <begin position="151"/>
        <end position="224"/>
    </location>
</feature>
<dbReference type="InterPro" id="IPR011113">
    <property type="entry name" value="Rho_RNA-bd"/>
</dbReference>
<accession>A0A853JMR5</accession>
<dbReference type="NCBIfam" id="NF006886">
    <property type="entry name" value="PRK09376.1"/>
    <property type="match status" value="1"/>
</dbReference>
<feature type="binding site" evidence="9">
    <location>
        <begin position="376"/>
        <end position="381"/>
    </location>
    <ligand>
        <name>ATP</name>
        <dbReference type="ChEBI" id="CHEBI:30616"/>
    </ligand>
</feature>
<dbReference type="HAMAP" id="MF_01884">
    <property type="entry name" value="Rho"/>
    <property type="match status" value="1"/>
</dbReference>
<dbReference type="Proteomes" id="UP000586254">
    <property type="component" value="Unassembled WGS sequence"/>
</dbReference>
<dbReference type="EC" id="3.6.4.-" evidence="9 10"/>
<keyword evidence="7 9" id="KW-0805">Transcription regulation</keyword>
<name>A0A853JMR5_9FIRM</name>
<dbReference type="RefSeq" id="WP_180493130.1">
    <property type="nucleotide sequence ID" value="NZ_JACCKS010000005.1"/>
</dbReference>
<feature type="domain" description="Rho RNA-BD" evidence="13">
    <location>
        <begin position="248"/>
        <end position="321"/>
    </location>
</feature>
<dbReference type="Pfam" id="PF07498">
    <property type="entry name" value="Rho_N"/>
    <property type="match status" value="1"/>
</dbReference>
<keyword evidence="4 9" id="KW-0347">Helicase</keyword>
<evidence type="ECO:0000256" key="5">
    <source>
        <dbReference type="ARBA" id="ARBA00022840"/>
    </source>
</evidence>
<dbReference type="PANTHER" id="PTHR46425:SF1">
    <property type="entry name" value="TRANSCRIPTION TERMINATION FACTOR RHO"/>
    <property type="match status" value="1"/>
</dbReference>
<proteinExistence type="inferred from homology"/>
<dbReference type="InterPro" id="IPR004665">
    <property type="entry name" value="Term_rho"/>
</dbReference>
<evidence type="ECO:0000256" key="8">
    <source>
        <dbReference type="ARBA" id="ARBA00023163"/>
    </source>
</evidence>
<evidence type="ECO:0000256" key="10">
    <source>
        <dbReference type="NCBIfam" id="TIGR00767"/>
    </source>
</evidence>